<evidence type="ECO:0000256" key="7">
    <source>
        <dbReference type="PROSITE-ProRule" id="PRU00433"/>
    </source>
</evidence>
<dbReference type="Proteomes" id="UP000182146">
    <property type="component" value="Unassembled WGS sequence"/>
</dbReference>
<evidence type="ECO:0000256" key="3">
    <source>
        <dbReference type="ARBA" id="ARBA00022723"/>
    </source>
</evidence>
<dbReference type="CDD" id="cd00146">
    <property type="entry name" value="PKD"/>
    <property type="match status" value="1"/>
</dbReference>
<dbReference type="InterPro" id="IPR022409">
    <property type="entry name" value="PKD/Chitinase_dom"/>
</dbReference>
<dbReference type="PROSITE" id="PS51007">
    <property type="entry name" value="CYTC"/>
    <property type="match status" value="1"/>
</dbReference>
<evidence type="ECO:0000313" key="11">
    <source>
        <dbReference type="EMBL" id="SDM06476.1"/>
    </source>
</evidence>
<dbReference type="InterPro" id="IPR013783">
    <property type="entry name" value="Ig-like_fold"/>
</dbReference>
<feature type="signal peptide" evidence="8">
    <location>
        <begin position="1"/>
        <end position="25"/>
    </location>
</feature>
<keyword evidence="6 7" id="KW-0408">Iron</keyword>
<dbReference type="GO" id="GO:0046872">
    <property type="term" value="F:metal ion binding"/>
    <property type="evidence" value="ECO:0007669"/>
    <property type="project" value="UniProtKB-KW"/>
</dbReference>
<accession>A0A1G9Q646</accession>
<evidence type="ECO:0000256" key="2">
    <source>
        <dbReference type="ARBA" id="ARBA00022617"/>
    </source>
</evidence>
<keyword evidence="4 8" id="KW-0732">Signal</keyword>
<evidence type="ECO:0000256" key="1">
    <source>
        <dbReference type="ARBA" id="ARBA00004196"/>
    </source>
</evidence>
<dbReference type="OrthoDB" id="9805202at2"/>
<evidence type="ECO:0000256" key="6">
    <source>
        <dbReference type="ARBA" id="ARBA00023004"/>
    </source>
</evidence>
<evidence type="ECO:0000259" key="9">
    <source>
        <dbReference type="PROSITE" id="PS50093"/>
    </source>
</evidence>
<protein>
    <submittedName>
        <fullName evidence="11">Cytochrome c peroxidase</fullName>
    </submittedName>
</protein>
<dbReference type="SUPFAM" id="SSF49299">
    <property type="entry name" value="PKD domain"/>
    <property type="match status" value="1"/>
</dbReference>
<dbReference type="InterPro" id="IPR004852">
    <property type="entry name" value="Di-haem_cyt_c_peroxidsae"/>
</dbReference>
<name>A0A1G9Q646_9BACT</name>
<keyword evidence="11" id="KW-0575">Peroxidase</keyword>
<dbReference type="GO" id="GO:0020037">
    <property type="term" value="F:heme binding"/>
    <property type="evidence" value="ECO:0007669"/>
    <property type="project" value="InterPro"/>
</dbReference>
<dbReference type="InterPro" id="IPR009056">
    <property type="entry name" value="Cyt_c-like_dom"/>
</dbReference>
<dbReference type="InterPro" id="IPR035986">
    <property type="entry name" value="PKD_dom_sf"/>
</dbReference>
<feature type="domain" description="Cytochrome c" evidence="10">
    <location>
        <begin position="461"/>
        <end position="629"/>
    </location>
</feature>
<dbReference type="GO" id="GO:0004130">
    <property type="term" value="F:cytochrome-c peroxidase activity"/>
    <property type="evidence" value="ECO:0007669"/>
    <property type="project" value="TreeGrafter"/>
</dbReference>
<gene>
    <name evidence="11" type="ORF">SAMN05660860_01835</name>
</gene>
<organism evidence="11 12">
    <name type="scientific">Geoalkalibacter ferrihydriticus</name>
    <dbReference type="NCBI Taxonomy" id="392333"/>
    <lineage>
        <taxon>Bacteria</taxon>
        <taxon>Pseudomonadati</taxon>
        <taxon>Thermodesulfobacteriota</taxon>
        <taxon>Desulfuromonadia</taxon>
        <taxon>Desulfuromonadales</taxon>
        <taxon>Geoalkalibacteraceae</taxon>
        <taxon>Geoalkalibacter</taxon>
    </lineage>
</organism>
<dbReference type="InterPro" id="IPR051395">
    <property type="entry name" value="Cytochrome_c_Peroxidase/MauG"/>
</dbReference>
<dbReference type="GO" id="GO:0009055">
    <property type="term" value="F:electron transfer activity"/>
    <property type="evidence" value="ECO:0007669"/>
    <property type="project" value="InterPro"/>
</dbReference>
<dbReference type="SUPFAM" id="SSF46626">
    <property type="entry name" value="Cytochrome c"/>
    <property type="match status" value="2"/>
</dbReference>
<dbReference type="InterPro" id="IPR036909">
    <property type="entry name" value="Cyt_c-like_dom_sf"/>
</dbReference>
<dbReference type="PANTHER" id="PTHR30600">
    <property type="entry name" value="CYTOCHROME C PEROXIDASE-RELATED"/>
    <property type="match status" value="1"/>
</dbReference>
<dbReference type="GO" id="GO:0030313">
    <property type="term" value="C:cell envelope"/>
    <property type="evidence" value="ECO:0007669"/>
    <property type="project" value="UniProtKB-SubCell"/>
</dbReference>
<comment type="subcellular location">
    <subcellularLocation>
        <location evidence="1">Cell envelope</location>
    </subcellularLocation>
</comment>
<dbReference type="STRING" id="392333.SAMN05660860_01835"/>
<dbReference type="Pfam" id="PF03150">
    <property type="entry name" value="CCP_MauG"/>
    <property type="match status" value="1"/>
</dbReference>
<dbReference type="EMBL" id="FNGU01000003">
    <property type="protein sequence ID" value="SDM06476.1"/>
    <property type="molecule type" value="Genomic_DNA"/>
</dbReference>
<evidence type="ECO:0000256" key="8">
    <source>
        <dbReference type="SAM" id="SignalP"/>
    </source>
</evidence>
<dbReference type="NCBIfam" id="NF041895">
    <property type="entry name" value="choice_anch_V"/>
    <property type="match status" value="1"/>
</dbReference>
<dbReference type="PANTHER" id="PTHR30600:SF10">
    <property type="entry name" value="BLL6722 PROTEIN"/>
    <property type="match status" value="1"/>
</dbReference>
<dbReference type="Pfam" id="PF18911">
    <property type="entry name" value="PKD_4"/>
    <property type="match status" value="1"/>
</dbReference>
<keyword evidence="2 7" id="KW-0349">Heme</keyword>
<evidence type="ECO:0000256" key="4">
    <source>
        <dbReference type="ARBA" id="ARBA00022729"/>
    </source>
</evidence>
<dbReference type="Gene3D" id="1.10.760.10">
    <property type="entry name" value="Cytochrome c-like domain"/>
    <property type="match status" value="2"/>
</dbReference>
<dbReference type="PROSITE" id="PS50093">
    <property type="entry name" value="PKD"/>
    <property type="match status" value="1"/>
</dbReference>
<evidence type="ECO:0000259" key="10">
    <source>
        <dbReference type="PROSITE" id="PS51007"/>
    </source>
</evidence>
<keyword evidence="3 7" id="KW-0479">Metal-binding</keyword>
<dbReference type="InterPro" id="IPR000601">
    <property type="entry name" value="PKD_dom"/>
</dbReference>
<feature type="domain" description="PKD" evidence="9">
    <location>
        <begin position="173"/>
        <end position="254"/>
    </location>
</feature>
<reference evidence="11 12" key="1">
    <citation type="submission" date="2016-10" db="EMBL/GenBank/DDBJ databases">
        <authorList>
            <person name="de Groot N.N."/>
        </authorList>
    </citation>
    <scope>NUCLEOTIDE SEQUENCE [LARGE SCALE GENOMIC DNA]</scope>
    <source>
        <strain evidence="11 12">DSM 17813</strain>
    </source>
</reference>
<sequence length="635" mass="66882">MQGPIAFLLLFMATLGFAMPGTALAFSGGISGYSGNPATNGGATCTLCHSGGIVPSVSLSGPNSVAPGSTHTYTLTISGGQEVAGGLDVSVTGGMLTVSAAGTKLLNNEITHTASKPAANGEVTFSFDWTAPVSGSVTMYAAGNSVDGQSGAQGDNSAATQLSIAVETMGNQPPTADPAGPYSGAVGETITFDGSGSSDADGFIVAYDWDFGDGNSGTGVNPIHAFTMAGNYTVSLTVTDDMGATDTATTSAMINGGVSQPLNTMEKLGKALFFDTNLSTPKGQSCAVCHGPEAGWTGPLSEINAHGAVYEGAKHNRFGNRKPPSSAYATPSPVFHMTSPGEFMGGNFWDGRATGEILGNPAADQAQGPFLNPLEQANPNMQVICQRIKQSRFAEELVGESYAALFAQVFGPGSFDCRPRNLQATYDYVGLAIAAYEGSSEVNAYSAKFDAWQAGMVELTEQEMMGWQLFNGKALCSVCHLTTPGPNGEPPLFTDFRYHNLGVPKNPENPFYTQHKKFNPDGENWIDPGLAGFLETRPEYQEFAEQNYGKHRTPTLRNADLRPDETFVKAFMHNGVFKSLEEVVAFYNSRDTGMWPPPEVDQNLSPLLGDLGLSAQEQAALVAFMKTLNDGFMSE</sequence>
<feature type="chain" id="PRO_5010190501" evidence="8">
    <location>
        <begin position="26"/>
        <end position="635"/>
    </location>
</feature>
<proteinExistence type="predicted"/>
<dbReference type="Gene3D" id="2.60.40.10">
    <property type="entry name" value="Immunoglobulins"/>
    <property type="match status" value="1"/>
</dbReference>
<dbReference type="SMART" id="SM00089">
    <property type="entry name" value="PKD"/>
    <property type="match status" value="1"/>
</dbReference>
<evidence type="ECO:0000256" key="5">
    <source>
        <dbReference type="ARBA" id="ARBA00023002"/>
    </source>
</evidence>
<dbReference type="RefSeq" id="WP_161807403.1">
    <property type="nucleotide sequence ID" value="NZ_FNGU01000003.1"/>
</dbReference>
<dbReference type="AlphaFoldDB" id="A0A1G9Q646"/>
<keyword evidence="5" id="KW-0560">Oxidoreductase</keyword>
<evidence type="ECO:0000313" key="12">
    <source>
        <dbReference type="Proteomes" id="UP000182146"/>
    </source>
</evidence>